<accession>A0A8C0XAA1</accession>
<sequence>MSRPKPTSRGPAPGRQAVLSRFFQTGSLKSTSASLGAAEKATEIDRRKRRPLANDGPVKKKAKKVQGKEGASDSVMSGNPEPKKCLRTRTILKSLEKLKEFCCDSALPQSRVQTEPLRQRLEVLPKCTDFEDISLQRAKNAISSEDSKSQSTQKVCSCYIDEH</sequence>
<organism evidence="2">
    <name type="scientific">Castor canadensis</name>
    <name type="common">American beaver</name>
    <dbReference type="NCBI Taxonomy" id="51338"/>
    <lineage>
        <taxon>Eukaryota</taxon>
        <taxon>Metazoa</taxon>
        <taxon>Chordata</taxon>
        <taxon>Craniata</taxon>
        <taxon>Vertebrata</taxon>
        <taxon>Euteleostomi</taxon>
        <taxon>Mammalia</taxon>
        <taxon>Eutheria</taxon>
        <taxon>Euarchontoglires</taxon>
        <taxon>Glires</taxon>
        <taxon>Rodentia</taxon>
        <taxon>Castorimorpha</taxon>
        <taxon>Castoridae</taxon>
        <taxon>Castor</taxon>
    </lineage>
</organism>
<protein>
    <submittedName>
        <fullName evidence="2">Uncharacterized protein</fullName>
    </submittedName>
</protein>
<dbReference type="AlphaFoldDB" id="A0A8C0XAA1"/>
<dbReference type="Ensembl" id="ENSCCNT00000031661.1">
    <property type="protein sequence ID" value="ENSCCNP00000024853.1"/>
    <property type="gene ID" value="ENSCCNG00000024311.1"/>
</dbReference>
<reference evidence="2" key="1">
    <citation type="submission" date="2023-09" db="UniProtKB">
        <authorList>
            <consortium name="Ensembl"/>
        </authorList>
    </citation>
    <scope>IDENTIFICATION</scope>
</reference>
<name>A0A8C0XAA1_CASCN</name>
<evidence type="ECO:0000313" key="2">
    <source>
        <dbReference type="Ensembl" id="ENSCCNP00000024853.1"/>
    </source>
</evidence>
<proteinExistence type="predicted"/>
<feature type="region of interest" description="Disordered" evidence="1">
    <location>
        <begin position="29"/>
        <end position="83"/>
    </location>
</feature>
<evidence type="ECO:0000256" key="1">
    <source>
        <dbReference type="SAM" id="MobiDB-lite"/>
    </source>
</evidence>